<evidence type="ECO:0000313" key="3">
    <source>
        <dbReference type="Proteomes" id="UP000188342"/>
    </source>
</evidence>
<dbReference type="Proteomes" id="UP000188342">
    <property type="component" value="Unassembled WGS sequence"/>
</dbReference>
<dbReference type="Pfam" id="PF04328">
    <property type="entry name" value="Sel_put"/>
    <property type="match status" value="1"/>
</dbReference>
<accession>A0A1R4KES8</accession>
<keyword evidence="3" id="KW-1185">Reference proteome</keyword>
<gene>
    <name evidence="2" type="ORF">FM114_13755</name>
</gene>
<feature type="region of interest" description="Disordered" evidence="1">
    <location>
        <begin position="1"/>
        <end position="24"/>
    </location>
</feature>
<dbReference type="EMBL" id="FUKQ01000049">
    <property type="protein sequence ID" value="SJN42787.1"/>
    <property type="molecule type" value="Genomic_DNA"/>
</dbReference>
<evidence type="ECO:0000256" key="1">
    <source>
        <dbReference type="SAM" id="MobiDB-lite"/>
    </source>
</evidence>
<dbReference type="InterPro" id="IPR007423">
    <property type="entry name" value="Sel_put"/>
</dbReference>
<evidence type="ECO:0000313" key="2">
    <source>
        <dbReference type="EMBL" id="SJN42787.1"/>
    </source>
</evidence>
<name>A0A1R4KES8_9ACTN</name>
<dbReference type="STRING" id="1255658.FM114_13755"/>
<organism evidence="2 3">
    <name type="scientific">Luteococcus japonicus LSP_Lj1</name>
    <dbReference type="NCBI Taxonomy" id="1255658"/>
    <lineage>
        <taxon>Bacteria</taxon>
        <taxon>Bacillati</taxon>
        <taxon>Actinomycetota</taxon>
        <taxon>Actinomycetes</taxon>
        <taxon>Propionibacteriales</taxon>
        <taxon>Propionibacteriaceae</taxon>
        <taxon>Luteococcus</taxon>
    </lineage>
</organism>
<proteinExistence type="predicted"/>
<feature type="compositionally biased region" description="Low complexity" evidence="1">
    <location>
        <begin position="1"/>
        <end position="21"/>
    </location>
</feature>
<dbReference type="AlphaFoldDB" id="A0A1R4KES8"/>
<protein>
    <submittedName>
        <fullName evidence="2">Uncharacterized protein</fullName>
    </submittedName>
</protein>
<dbReference type="OrthoDB" id="3541280at2"/>
<sequence>MAAVSTTVPEPVSTTAPEPVEGTPSRWRRALRFANGVLGADKYERYLAWHRTTAQPGEAMDRKEFWRHEYHRQEHNPGSRCC</sequence>
<dbReference type="RefSeq" id="WP_094765711.1">
    <property type="nucleotide sequence ID" value="NZ_FUKQ01000049.1"/>
</dbReference>
<reference evidence="2 3" key="1">
    <citation type="submission" date="2017-02" db="EMBL/GenBank/DDBJ databases">
        <authorList>
            <person name="Peterson S.W."/>
        </authorList>
    </citation>
    <scope>NUCLEOTIDE SEQUENCE [LARGE SCALE GENOMIC DNA]</scope>
    <source>
        <strain evidence="2 3">LSP_Lj1</strain>
    </source>
</reference>